<dbReference type="InterPro" id="IPR005151">
    <property type="entry name" value="Tail-specific_protease"/>
</dbReference>
<sequence length="493" mass="56528">MKNLLTIISLLFLFSCKQNENATNKISSFQNLELKQLSFSELQADFDLLVNSLKEAHTGLYWYSTEKQFDSLVSIQRTLLKDNLNSLQFYNIVSPIIAFSKEDHCDISLSDELNNALAEKGFFLPLIITNLNEKPLILNQPYKGLTLTEINGVKIEEIYQRIFNTFASDGFILSSKYRYLDLRGFSREYAKVIDQQKENTITTKDLSTGKTETHQLKSVSYKRLSELTAQVFNENKIREEIDKPGELLFIENNTAVLTFTTFGNSDFEEYNMNFEQFVDSSFIEISKQKSTNLIIDLRDNGGGSEGNEDYLFSYLTDKPYNKYKHVELSRFSFSFLNHTDYSSPEDRKELENELRAENENSDDGKIYRKPGIYLQEPLKNNPFKGQVYVLTSGWTYSGGAEFSTLMKEYTDAIFIGEETGGGYYGNTSGSSLELTLPNTKLVVDIPILKFVLDVKKGKFGNGIIPDFQIQPTFDEYIKGYDTELEYAKKLIEK</sequence>
<accession>A0A2M9R5T0</accession>
<dbReference type="AlphaFoldDB" id="A0A2M9R5T0"/>
<dbReference type="EMBL" id="NIPO01000001">
    <property type="protein sequence ID" value="PJR04201.1"/>
    <property type="molecule type" value="Genomic_DNA"/>
</dbReference>
<organism evidence="2 3">
    <name type="scientific">Avrilella dinanensis</name>
    <dbReference type="NCBI Taxonomy" id="2008672"/>
    <lineage>
        <taxon>Bacteria</taxon>
        <taxon>Pseudomonadati</taxon>
        <taxon>Bacteroidota</taxon>
        <taxon>Flavobacteriia</taxon>
        <taxon>Flavobacteriales</taxon>
        <taxon>Flavobacteriaceae</taxon>
        <taxon>Avrilella</taxon>
    </lineage>
</organism>
<dbReference type="RefSeq" id="WP_100677764.1">
    <property type="nucleotide sequence ID" value="NZ_NIPO01000001.1"/>
</dbReference>
<name>A0A2M9R5T0_9FLAO</name>
<feature type="domain" description="Tail specific protease" evidence="1">
    <location>
        <begin position="254"/>
        <end position="468"/>
    </location>
</feature>
<dbReference type="Pfam" id="PF03572">
    <property type="entry name" value="Peptidase_S41"/>
    <property type="match status" value="1"/>
</dbReference>
<dbReference type="Gene3D" id="3.90.226.10">
    <property type="entry name" value="2-enoyl-CoA Hydratase, Chain A, domain 1"/>
    <property type="match status" value="1"/>
</dbReference>
<dbReference type="GO" id="GO:0006508">
    <property type="term" value="P:proteolysis"/>
    <property type="evidence" value="ECO:0007669"/>
    <property type="project" value="InterPro"/>
</dbReference>
<protein>
    <recommendedName>
        <fullName evidence="1">Tail specific protease domain-containing protein</fullName>
    </recommendedName>
</protein>
<evidence type="ECO:0000259" key="1">
    <source>
        <dbReference type="Pfam" id="PF03572"/>
    </source>
</evidence>
<reference evidence="2 3" key="1">
    <citation type="submission" date="2017-06" db="EMBL/GenBank/DDBJ databases">
        <title>Description of Avrilella dinanensis gen. nov. sp. nov.</title>
        <authorList>
            <person name="Leyer C."/>
            <person name="Sassi M."/>
            <person name="Minet J."/>
            <person name="Kayal S."/>
            <person name="Cattoir V."/>
        </authorList>
    </citation>
    <scope>NUCLEOTIDE SEQUENCE [LARGE SCALE GENOMIC DNA]</scope>
    <source>
        <strain evidence="2 3">UR159</strain>
    </source>
</reference>
<evidence type="ECO:0000313" key="2">
    <source>
        <dbReference type="EMBL" id="PJR04201.1"/>
    </source>
</evidence>
<dbReference type="Proteomes" id="UP000231960">
    <property type="component" value="Unassembled WGS sequence"/>
</dbReference>
<evidence type="ECO:0000313" key="3">
    <source>
        <dbReference type="Proteomes" id="UP000231960"/>
    </source>
</evidence>
<dbReference type="OrthoDB" id="5480566at2"/>
<dbReference type="SUPFAM" id="SSF52096">
    <property type="entry name" value="ClpP/crotonase"/>
    <property type="match status" value="1"/>
</dbReference>
<dbReference type="InterPro" id="IPR029045">
    <property type="entry name" value="ClpP/crotonase-like_dom_sf"/>
</dbReference>
<dbReference type="GO" id="GO:0008236">
    <property type="term" value="F:serine-type peptidase activity"/>
    <property type="evidence" value="ECO:0007669"/>
    <property type="project" value="InterPro"/>
</dbReference>
<keyword evidence="3" id="KW-1185">Reference proteome</keyword>
<gene>
    <name evidence="2" type="ORF">CDL10_06420</name>
</gene>
<proteinExistence type="predicted"/>
<comment type="caution">
    <text evidence="2">The sequence shown here is derived from an EMBL/GenBank/DDBJ whole genome shotgun (WGS) entry which is preliminary data.</text>
</comment>
<dbReference type="PROSITE" id="PS51257">
    <property type="entry name" value="PROKAR_LIPOPROTEIN"/>
    <property type="match status" value="1"/>
</dbReference>